<organism evidence="1 2">
    <name type="scientific">Cotesia congregata</name>
    <name type="common">Parasitoid wasp</name>
    <name type="synonym">Apanteles congregatus</name>
    <dbReference type="NCBI Taxonomy" id="51543"/>
    <lineage>
        <taxon>Eukaryota</taxon>
        <taxon>Metazoa</taxon>
        <taxon>Ecdysozoa</taxon>
        <taxon>Arthropoda</taxon>
        <taxon>Hexapoda</taxon>
        <taxon>Insecta</taxon>
        <taxon>Pterygota</taxon>
        <taxon>Neoptera</taxon>
        <taxon>Endopterygota</taxon>
        <taxon>Hymenoptera</taxon>
        <taxon>Apocrita</taxon>
        <taxon>Ichneumonoidea</taxon>
        <taxon>Braconidae</taxon>
        <taxon>Microgastrinae</taxon>
        <taxon>Cotesia</taxon>
    </lineage>
</organism>
<proteinExistence type="predicted"/>
<reference evidence="1" key="1">
    <citation type="submission" date="2021-04" db="EMBL/GenBank/DDBJ databases">
        <authorList>
            <person name="Chebbi M.A.C M."/>
        </authorList>
    </citation>
    <scope>NUCLEOTIDE SEQUENCE</scope>
</reference>
<evidence type="ECO:0000313" key="1">
    <source>
        <dbReference type="EMBL" id="CAG5074145.1"/>
    </source>
</evidence>
<evidence type="ECO:0000313" key="2">
    <source>
        <dbReference type="Proteomes" id="UP000786811"/>
    </source>
</evidence>
<dbReference type="EMBL" id="CAJNRD030001114">
    <property type="protein sequence ID" value="CAG5074145.1"/>
    <property type="molecule type" value="Genomic_DNA"/>
</dbReference>
<dbReference type="AlphaFoldDB" id="A0A8J2EBD8"/>
<protein>
    <submittedName>
        <fullName evidence="1">Uncharacterized protein</fullName>
    </submittedName>
</protein>
<comment type="caution">
    <text evidence="1">The sequence shown here is derived from an EMBL/GenBank/DDBJ whole genome shotgun (WGS) entry which is preliminary data.</text>
</comment>
<gene>
    <name evidence="1" type="ORF">HICCMSTLAB_LOCUS917</name>
</gene>
<sequence>MLHLLSRLREEYGFLSLEDLVKHHYYLIKPGPGIEPGSSGYAPKARAVKLSETSSVTTFQSNNFLFNTITEKYLLRRSTQSSFRDILSNN</sequence>
<dbReference type="Proteomes" id="UP000786811">
    <property type="component" value="Unassembled WGS sequence"/>
</dbReference>
<name>A0A8J2EBD8_COTCN</name>
<accession>A0A8J2EBD8</accession>
<keyword evidence="2" id="KW-1185">Reference proteome</keyword>